<sequence length="237" mass="26951">MKKLVFTAFVGLSVLSLNAQKIIEKNINYTGQFIDLDVKFASDIEVKTWDKSTVYFKADITTEDGKFLDLYKLDIDESSSSITIASDAKAVFKAFHDEWNTNNPDKKKRYYFNGNTYEFNYVMYVPKNARFKVSSINGDLRAEVIEGNFTADLINGNIDIKTYDGDMDLKTINGEIDLVMKNSRLVAETIHGSIYADENLNLKVTDRVVGQKVEGSFDKATHRLKLNTINGNMYLRL</sequence>
<protein>
    <recommendedName>
        <fullName evidence="4">Adhesin domain-containing protein</fullName>
    </recommendedName>
</protein>
<reference evidence="3" key="1">
    <citation type="journal article" date="2019" name="Int. J. Syst. Evol. Microbiol.">
        <title>The Global Catalogue of Microorganisms (GCM) 10K type strain sequencing project: providing services to taxonomists for standard genome sequencing and annotation.</title>
        <authorList>
            <consortium name="The Broad Institute Genomics Platform"/>
            <consortium name="The Broad Institute Genome Sequencing Center for Infectious Disease"/>
            <person name="Wu L."/>
            <person name="Ma J."/>
        </authorList>
    </citation>
    <scope>NUCLEOTIDE SEQUENCE [LARGE SCALE GENOMIC DNA]</scope>
    <source>
        <strain evidence="3">JCM 3389</strain>
    </source>
</reference>
<name>A0ABW4XYV2_9FLAO</name>
<comment type="caution">
    <text evidence="2">The sequence shown here is derived from an EMBL/GenBank/DDBJ whole genome shotgun (WGS) entry which is preliminary data.</text>
</comment>
<keyword evidence="3" id="KW-1185">Reference proteome</keyword>
<dbReference type="Proteomes" id="UP001597342">
    <property type="component" value="Unassembled WGS sequence"/>
</dbReference>
<evidence type="ECO:0000313" key="2">
    <source>
        <dbReference type="EMBL" id="MFD2100419.1"/>
    </source>
</evidence>
<accession>A0ABW4XYV2</accession>
<organism evidence="2 3">
    <name type="scientific">Flagellimonas iocasae</name>
    <dbReference type="NCBI Taxonomy" id="2055905"/>
    <lineage>
        <taxon>Bacteria</taxon>
        <taxon>Pseudomonadati</taxon>
        <taxon>Bacteroidota</taxon>
        <taxon>Flavobacteriia</taxon>
        <taxon>Flavobacteriales</taxon>
        <taxon>Flavobacteriaceae</taxon>
        <taxon>Flagellimonas</taxon>
    </lineage>
</organism>
<dbReference type="EMBL" id="JBHUHU010000003">
    <property type="protein sequence ID" value="MFD2100419.1"/>
    <property type="molecule type" value="Genomic_DNA"/>
</dbReference>
<gene>
    <name evidence="2" type="ORF">ACFSJE_11570</name>
</gene>
<evidence type="ECO:0008006" key="4">
    <source>
        <dbReference type="Google" id="ProtNLM"/>
    </source>
</evidence>
<dbReference type="RefSeq" id="WP_379831132.1">
    <property type="nucleotide sequence ID" value="NZ_JBHUHU010000003.1"/>
</dbReference>
<feature type="signal peptide" evidence="1">
    <location>
        <begin position="1"/>
        <end position="19"/>
    </location>
</feature>
<evidence type="ECO:0000313" key="3">
    <source>
        <dbReference type="Proteomes" id="UP001597342"/>
    </source>
</evidence>
<proteinExistence type="predicted"/>
<keyword evidence="1" id="KW-0732">Signal</keyword>
<evidence type="ECO:0000256" key="1">
    <source>
        <dbReference type="SAM" id="SignalP"/>
    </source>
</evidence>
<feature type="chain" id="PRO_5046636916" description="Adhesin domain-containing protein" evidence="1">
    <location>
        <begin position="20"/>
        <end position="237"/>
    </location>
</feature>